<gene>
    <name evidence="1" type="ORF">OTI717_LOCUS41933</name>
</gene>
<comment type="caution">
    <text evidence="1">The sequence shown here is derived from an EMBL/GenBank/DDBJ whole genome shotgun (WGS) entry which is preliminary data.</text>
</comment>
<dbReference type="AlphaFoldDB" id="A0A820HRC3"/>
<reference evidence="1" key="1">
    <citation type="submission" date="2021-02" db="EMBL/GenBank/DDBJ databases">
        <authorList>
            <person name="Nowell W R."/>
        </authorList>
    </citation>
    <scope>NUCLEOTIDE SEQUENCE</scope>
</reference>
<dbReference type="Proteomes" id="UP000663823">
    <property type="component" value="Unassembled WGS sequence"/>
</dbReference>
<sequence length="19" mass="2120">MSNYINSSTTSGRLRKFSA</sequence>
<evidence type="ECO:0000313" key="1">
    <source>
        <dbReference type="EMBL" id="CAF4297199.1"/>
    </source>
</evidence>
<proteinExistence type="predicted"/>
<accession>A0A820HRC3</accession>
<dbReference type="EMBL" id="CAJOAX010045870">
    <property type="protein sequence ID" value="CAF4297199.1"/>
    <property type="molecule type" value="Genomic_DNA"/>
</dbReference>
<organism evidence="1 2">
    <name type="scientific">Rotaria sordida</name>
    <dbReference type="NCBI Taxonomy" id="392033"/>
    <lineage>
        <taxon>Eukaryota</taxon>
        <taxon>Metazoa</taxon>
        <taxon>Spiralia</taxon>
        <taxon>Gnathifera</taxon>
        <taxon>Rotifera</taxon>
        <taxon>Eurotatoria</taxon>
        <taxon>Bdelloidea</taxon>
        <taxon>Philodinida</taxon>
        <taxon>Philodinidae</taxon>
        <taxon>Rotaria</taxon>
    </lineage>
</organism>
<protein>
    <submittedName>
        <fullName evidence="1">Uncharacterized protein</fullName>
    </submittedName>
</protein>
<feature type="non-terminal residue" evidence="1">
    <location>
        <position position="19"/>
    </location>
</feature>
<evidence type="ECO:0000313" key="2">
    <source>
        <dbReference type="Proteomes" id="UP000663823"/>
    </source>
</evidence>
<name>A0A820HRC3_9BILA</name>